<dbReference type="KEGG" id="vsp:VS_II1469"/>
<accession>B7VTZ7</accession>
<dbReference type="Proteomes" id="UP000009100">
    <property type="component" value="Chromosome 2"/>
</dbReference>
<proteinExistence type="predicted"/>
<dbReference type="HOGENOM" id="CLU_3419322_0_0_6"/>
<dbReference type="STRING" id="575788.VS_II1469"/>
<dbReference type="AlphaFoldDB" id="B7VTZ7"/>
<reference evidence="1 2" key="1">
    <citation type="submission" date="2009-02" db="EMBL/GenBank/DDBJ databases">
        <title>Vibrio splendidus str. LGP32 complete genome.</title>
        <authorList>
            <person name="Mazel D."/>
            <person name="Le Roux F."/>
        </authorList>
    </citation>
    <scope>NUCLEOTIDE SEQUENCE [LARGE SCALE GENOMIC DNA]</scope>
    <source>
        <strain evidence="1 2">LGP32</strain>
    </source>
</reference>
<organism evidence="1 2">
    <name type="scientific">Vibrio atlanticus (strain LGP32)</name>
    <name type="common">Vibrio splendidus (strain Mel32)</name>
    <dbReference type="NCBI Taxonomy" id="575788"/>
    <lineage>
        <taxon>Bacteria</taxon>
        <taxon>Pseudomonadati</taxon>
        <taxon>Pseudomonadota</taxon>
        <taxon>Gammaproteobacteria</taxon>
        <taxon>Vibrionales</taxon>
        <taxon>Vibrionaceae</taxon>
        <taxon>Vibrio</taxon>
    </lineage>
</organism>
<evidence type="ECO:0000313" key="2">
    <source>
        <dbReference type="Proteomes" id="UP000009100"/>
    </source>
</evidence>
<evidence type="ECO:0000313" key="1">
    <source>
        <dbReference type="EMBL" id="CAV27644.1"/>
    </source>
</evidence>
<gene>
    <name evidence="1" type="ordered locus">VS_II1469</name>
</gene>
<protein>
    <submittedName>
        <fullName evidence="1">Uncharacterized protein</fullName>
    </submittedName>
</protein>
<sequence>MDKLIVLKMLNSKLPYGQRKPFSLR</sequence>
<dbReference type="EMBL" id="FM954973">
    <property type="protein sequence ID" value="CAV27644.1"/>
    <property type="molecule type" value="Genomic_DNA"/>
</dbReference>
<name>B7VTZ7_VIBA3</name>